<dbReference type="Gene3D" id="2.60.40.420">
    <property type="entry name" value="Cupredoxins - blue copper proteins"/>
    <property type="match status" value="5"/>
</dbReference>
<feature type="region of interest" description="Disordered" evidence="20">
    <location>
        <begin position="1245"/>
        <end position="1306"/>
    </location>
</feature>
<feature type="disulfide bond" evidence="19">
    <location>
        <begin position="605"/>
        <end position="686"/>
    </location>
</feature>
<dbReference type="GeneTree" id="ENSGT00940000158556"/>
<dbReference type="InterPro" id="IPR033138">
    <property type="entry name" value="Cu_oxidase_CS"/>
</dbReference>
<protein>
    <recommendedName>
        <fullName evidence="5">ferroxidase</fullName>
        <ecNumber evidence="5">1.16.3.1</ecNumber>
    </recommendedName>
</protein>
<dbReference type="GO" id="GO:0006811">
    <property type="term" value="P:monoatomic ion transport"/>
    <property type="evidence" value="ECO:0007669"/>
    <property type="project" value="UniProtKB-KW"/>
</dbReference>
<dbReference type="Pfam" id="PF07732">
    <property type="entry name" value="Cu-oxidase_3"/>
    <property type="match status" value="3"/>
</dbReference>
<feature type="disulfide bond" evidence="19">
    <location>
        <begin position="1534"/>
        <end position="1560"/>
    </location>
</feature>
<dbReference type="GO" id="GO:0038023">
    <property type="term" value="F:signaling receptor activity"/>
    <property type="evidence" value="ECO:0007669"/>
    <property type="project" value="TreeGrafter"/>
</dbReference>
<evidence type="ECO:0000256" key="11">
    <source>
        <dbReference type="ARBA" id="ARBA00022737"/>
    </source>
</evidence>
<comment type="cofactor">
    <cofactor evidence="1">
        <name>Cu cation</name>
        <dbReference type="ChEBI" id="CHEBI:23378"/>
    </cofactor>
</comment>
<keyword evidence="13" id="KW-1133">Transmembrane helix</keyword>
<dbReference type="PIRSF" id="PIRSF000354">
    <property type="entry name" value="Factors_V_VIII"/>
    <property type="match status" value="1"/>
</dbReference>
<evidence type="ECO:0000256" key="12">
    <source>
        <dbReference type="ARBA" id="ARBA00022837"/>
    </source>
</evidence>
<feature type="disulfide bond" evidence="19">
    <location>
        <begin position="168"/>
        <end position="194"/>
    </location>
</feature>
<evidence type="ECO:0000256" key="6">
    <source>
        <dbReference type="ARBA" id="ARBA00022448"/>
    </source>
</evidence>
<dbReference type="CDD" id="cd00057">
    <property type="entry name" value="FA58C"/>
    <property type="match status" value="2"/>
</dbReference>
<dbReference type="STRING" id="37003.ENSKMAP00000007098"/>
<dbReference type="SUPFAM" id="SSF49785">
    <property type="entry name" value="Galactose-binding domain-like"/>
    <property type="match status" value="2"/>
</dbReference>
<feature type="disulfide bond" evidence="19">
    <location>
        <begin position="255"/>
        <end position="336"/>
    </location>
</feature>
<dbReference type="InterPro" id="IPR008972">
    <property type="entry name" value="Cupredoxin"/>
</dbReference>
<reference evidence="23" key="2">
    <citation type="submission" date="2025-09" db="UniProtKB">
        <authorList>
            <consortium name="Ensembl"/>
        </authorList>
    </citation>
    <scope>IDENTIFICATION</scope>
</reference>
<evidence type="ECO:0000256" key="3">
    <source>
        <dbReference type="ARBA" id="ARBA00004613"/>
    </source>
</evidence>
<dbReference type="PROSITE" id="PS01285">
    <property type="entry name" value="FA58C_1"/>
    <property type="match status" value="2"/>
</dbReference>
<dbReference type="PANTHER" id="PTHR46806:SF10">
    <property type="entry name" value="COAGULATION FACTOR V"/>
    <property type="match status" value="1"/>
</dbReference>
<dbReference type="SUPFAM" id="SSF49503">
    <property type="entry name" value="Cupredoxins"/>
    <property type="match status" value="6"/>
</dbReference>
<organism evidence="23 24">
    <name type="scientific">Kryptolebias marmoratus</name>
    <name type="common">Mangrove killifish</name>
    <name type="synonym">Rivulus marmoratus</name>
    <dbReference type="NCBI Taxonomy" id="37003"/>
    <lineage>
        <taxon>Eukaryota</taxon>
        <taxon>Metazoa</taxon>
        <taxon>Chordata</taxon>
        <taxon>Craniata</taxon>
        <taxon>Vertebrata</taxon>
        <taxon>Euteleostomi</taxon>
        <taxon>Actinopterygii</taxon>
        <taxon>Neopterygii</taxon>
        <taxon>Teleostei</taxon>
        <taxon>Neoteleostei</taxon>
        <taxon>Acanthomorphata</taxon>
        <taxon>Ovalentaria</taxon>
        <taxon>Atherinomorphae</taxon>
        <taxon>Cyprinodontiformes</taxon>
        <taxon>Rivulidae</taxon>
        <taxon>Kryptolebias</taxon>
    </lineage>
</organism>
<evidence type="ECO:0000256" key="10">
    <source>
        <dbReference type="ARBA" id="ARBA00022729"/>
    </source>
</evidence>
<accession>A0A3Q2ZT83</accession>
<dbReference type="PROSITE" id="PS00079">
    <property type="entry name" value="MULTICOPPER_OXIDASE1"/>
    <property type="match status" value="1"/>
</dbReference>
<keyword evidence="17 19" id="KW-1015">Disulfide bond</keyword>
<feature type="domain" description="F5/8 type C" evidence="22">
    <location>
        <begin position="1719"/>
        <end position="1867"/>
    </location>
</feature>
<keyword evidence="16" id="KW-0472">Membrane</keyword>
<dbReference type="Pfam" id="PF00754">
    <property type="entry name" value="F5_F8_type_C"/>
    <property type="match status" value="2"/>
</dbReference>
<reference evidence="23" key="1">
    <citation type="submission" date="2025-08" db="UniProtKB">
        <authorList>
            <consortium name="Ensembl"/>
        </authorList>
    </citation>
    <scope>IDENTIFICATION</scope>
</reference>
<evidence type="ECO:0000256" key="20">
    <source>
        <dbReference type="SAM" id="MobiDB-lite"/>
    </source>
</evidence>
<dbReference type="GO" id="GO:0004322">
    <property type="term" value="F:ferroxidase activity"/>
    <property type="evidence" value="ECO:0007669"/>
    <property type="project" value="UniProtKB-EC"/>
</dbReference>
<dbReference type="CTD" id="2153"/>
<dbReference type="OrthoDB" id="2121828at2759"/>
<evidence type="ECO:0000256" key="15">
    <source>
        <dbReference type="ARBA" id="ARBA00023065"/>
    </source>
</evidence>
<evidence type="ECO:0000256" key="16">
    <source>
        <dbReference type="ARBA" id="ARBA00023136"/>
    </source>
</evidence>
<dbReference type="InterPro" id="IPR011707">
    <property type="entry name" value="Cu-oxidase-like_N"/>
</dbReference>
<evidence type="ECO:0000256" key="5">
    <source>
        <dbReference type="ARBA" id="ARBA00013107"/>
    </source>
</evidence>
<keyword evidence="9" id="KW-0479">Metal-binding</keyword>
<keyword evidence="10 21" id="KW-0732">Signal</keyword>
<feature type="disulfide bond" evidence="19">
    <location>
        <begin position="503"/>
        <end position="529"/>
    </location>
</feature>
<dbReference type="OMA" id="YQSNIMS"/>
<keyword evidence="14" id="KW-0560">Oxidoreductase</keyword>
<feature type="disulfide bond" evidence="19">
    <location>
        <begin position="1719"/>
        <end position="1867"/>
    </location>
</feature>
<feature type="chain" id="PRO_5018674284" description="ferroxidase" evidence="21">
    <location>
        <begin position="30"/>
        <end position="2029"/>
    </location>
</feature>
<evidence type="ECO:0000256" key="21">
    <source>
        <dbReference type="SAM" id="SignalP"/>
    </source>
</evidence>
<comment type="subcellular location">
    <subcellularLocation>
        <location evidence="2">Membrane</location>
        <topology evidence="2">Single-pass membrane protein</topology>
    </subcellularLocation>
    <subcellularLocation>
        <location evidence="3">Secreted</location>
    </subcellularLocation>
</comment>
<sequence>MADMRLCPWTSPFRLLPVLVLLMVLHVRANLHQSKERHYYIAAVEIDWNYSANGTNRFGPTYKKVVFREYDKDFRQAKTHPSWLGLLGPTLRAEEGETIVVTFRNMASGTYSIHPHGVAYGKQSEGANYFDNTSLKEKEDDTVYPNNEHVYYWEVTSEVSPLPDDPTCLTYTYISHQNVVQDYNSGLIGTLLICKPGSLDESGRQVGHHQEYVFHFGVFDEKASIYTPNGYFPDNHVKYTINGYTKGSLPDVSICAHASVSLHLMGMSSEPEVFSVHLNGQVLIQNGHKMSTVGLISGSSATVSLVAPHTGLWLLSSHTFKHIEVGMHGFVDVKKCEGFKEPVRKMTIAEQRQSNEWTYYIAAEEIIWDYAPNQQEHVDEDFKIQYLDQSMCIGAKYKKAVYTLYKNESFTEKLETKQRRNELGILGPVIRAQIRDVIKIVFKNMASRPYSIYPHGLTVEKSEEGVNYPEGGNQSHSVQPGETHTYVWKVLEENEPLDNDPRCLTRMYHSAVDTPRDIASGLLGPILICKSQSLNVRNVQVRADKEQHAVFSVFDENKSWYLDDNIRQYCNRSKVNKADSEFYKSNIMHTINGYAFGSGPLLGFCNGEVATWHVSSIGAQDYIQTATFYGHPFELNERTEDFLSLHPMTGETITMNMDNIGVWLLASLNSHETTKGMRAKFRDVECYRDYQYEYDYDIPKPIFNIWKPNNIATNKEEEKSKHVTQTTKEPDHETDKFAVELGFRSLKKQFNGSDMEKLDLSIFDYDAIDVPLGTMNFSHSLRDTTNKTDFSSKLDSTTDAHLSNWQEVDDLNPTESYLQNRSFSGSAVHIQKNSTKPIFDNFSLYQTENMFFNNHSSLKVQDNSTSTTNKTVSEILSSSDNVTVFGTMKTTVQNATVFGNVFTDSFTAALQESTKHTMAIQQTAIQTMEIQDAINLTTPLQEVTDLPVTLPVNSTFSSINGTMNINLSGNSYASRGITLENSEEDLTRGDVFFYSAPLSNTSTDTPNTIPKSNVSEDTVLQSTWKENNDTATKNFNMSAVGINHLWSVIALGVEKVNISSIVRNILFALELEVENSTSNESNSFNTTAQQKNEPQGNSFKVVTVSANSSLENATHILLKNELLKNVTGNVSKSDSLGKSTEWRTIVTALLDELTNTSMESYSSEIIGSSNLSFPGNAVKPMSPDELDASDNSEELFIYRKENRTEAIKTSSVKPQGHNWTYDGTHSIVPQEIPDHMKKYFQSKVPQFTPPPKKSKKVNLRQRPKKGKGMKTRRRKEYQPQARSGLPFSPRGFNPDMIPRGSRPSSPQPVFNEEQLINMPVVIGVPRPDFSEYDLYPGDGPDHLDMNQSDVTLNEYEYVMYKDPYSSHEDIKNLNLDETSKLYLKLSGPNVKTYFIAAEEVEWDYAGYGHRRPEKSHFYRRETKFTKVVFRGYLDSSFTTPDIRGEMDEHLGILGPLIKAEVGQTITIVFRNKAKRPYSLHPNGVSYTKQSEGLSYEDGSKYWYKYDNEVQPNTTFTYLWKVSSMVGPTSDESQCRTWAYYSGVNPERDIHSGLIGPLLVCREGTLLNNTQHRMREFVLLFMTFDESQSWYYSKNSELIQRKTRKRVLDNNHKENFKFHTINGIIYSLKGLRMYTKQLVCWHLINMGSPKDFQSIHFHGQTFIHKKTKDYRQAVYPLLPGSFATLEMYPSKPGLWQLETEIGLTQQKGMQTLFLVLDNDCYRPLGLESGSIKDKQFTAINTRGYWEPHLARLNNQGKYNAWSTEKNSSWIQVDFQRPVVITQVATQGAKQLFQSQYVKDYSISYANDPRKWIYYKGDSRDFWKIFPGNKAAYETNINTFFPPLTGRFIRLHPITWHNAATVRMEFYGCELDGCSLPLGMESGLIKDHHITGSSTASSWFSPWKPSLARLNKQGAINAWKAEISDMNQWLQVELPQIKKITGIVTQGAKSFGKEMYVMSYSLQYSDNGIHWSHYSNDVDEPVKVFSGNTNNSDHVKNYIYPPIFSRFIRIIPRAWMVSITMRVELLGCDFE</sequence>
<evidence type="ECO:0000313" key="24">
    <source>
        <dbReference type="Proteomes" id="UP000264800"/>
    </source>
</evidence>
<dbReference type="Gene3D" id="2.60.120.260">
    <property type="entry name" value="Galactose-binding domain-like"/>
    <property type="match status" value="2"/>
</dbReference>
<dbReference type="GO" id="GO:0005507">
    <property type="term" value="F:copper ion binding"/>
    <property type="evidence" value="ECO:0007669"/>
    <property type="project" value="InterPro"/>
</dbReference>
<dbReference type="InterPro" id="IPR024715">
    <property type="entry name" value="Factor_5/8-like"/>
</dbReference>
<evidence type="ECO:0000256" key="4">
    <source>
        <dbReference type="ARBA" id="ARBA00010609"/>
    </source>
</evidence>
<evidence type="ECO:0000256" key="19">
    <source>
        <dbReference type="PIRSR" id="PIRSR000354-1"/>
    </source>
</evidence>
<keyword evidence="6" id="KW-0813">Transport</keyword>
<dbReference type="FunFam" id="2.60.120.260:FF:000002">
    <property type="entry name" value="Coagulation factor VIII"/>
    <property type="match status" value="2"/>
</dbReference>
<dbReference type="Proteomes" id="UP000264800">
    <property type="component" value="Unplaced"/>
</dbReference>
<dbReference type="GeneID" id="108245147"/>
<dbReference type="PROSITE" id="PS50022">
    <property type="entry name" value="FA58C_3"/>
    <property type="match status" value="2"/>
</dbReference>
<dbReference type="InterPro" id="IPR050633">
    <property type="entry name" value="Neuropilin_MCO_CoagFactor"/>
</dbReference>
<dbReference type="RefSeq" id="XP_017287310.1">
    <property type="nucleotide sequence ID" value="XM_017431821.3"/>
</dbReference>
<feature type="signal peptide" evidence="21">
    <location>
        <begin position="1"/>
        <end position="29"/>
    </location>
</feature>
<dbReference type="GO" id="GO:0005886">
    <property type="term" value="C:plasma membrane"/>
    <property type="evidence" value="ECO:0007669"/>
    <property type="project" value="TreeGrafter"/>
</dbReference>
<evidence type="ECO:0000256" key="14">
    <source>
        <dbReference type="ARBA" id="ARBA00023002"/>
    </source>
</evidence>
<keyword evidence="15" id="KW-0406">Ion transport</keyword>
<comment type="similarity">
    <text evidence="4">Belongs to the multicopper oxidase family.</text>
</comment>
<feature type="compositionally biased region" description="Basic residues" evidence="20">
    <location>
        <begin position="1252"/>
        <end position="1275"/>
    </location>
</feature>
<dbReference type="SMART" id="SM00231">
    <property type="entry name" value="FA58C"/>
    <property type="match status" value="2"/>
</dbReference>
<evidence type="ECO:0000313" key="23">
    <source>
        <dbReference type="Ensembl" id="ENSKMAP00000007098.1"/>
    </source>
</evidence>
<evidence type="ECO:0000256" key="17">
    <source>
        <dbReference type="ARBA" id="ARBA00023157"/>
    </source>
</evidence>
<evidence type="ECO:0000256" key="1">
    <source>
        <dbReference type="ARBA" id="ARBA00001935"/>
    </source>
</evidence>
<feature type="domain" description="F5/8 type C" evidence="22">
    <location>
        <begin position="1872"/>
        <end position="2026"/>
    </location>
</feature>
<dbReference type="GO" id="GO:0005576">
    <property type="term" value="C:extracellular region"/>
    <property type="evidence" value="ECO:0007669"/>
    <property type="project" value="UniProtKB-SubCell"/>
</dbReference>
<keyword evidence="8" id="KW-0812">Transmembrane</keyword>
<dbReference type="PANTHER" id="PTHR46806">
    <property type="entry name" value="F5/8 TYPE C DOMAIN-CONTAINING PROTEIN"/>
    <property type="match status" value="1"/>
</dbReference>
<dbReference type="EC" id="1.16.3.1" evidence="5"/>
<dbReference type="FunFam" id="2.60.40.420:FF:000002">
    <property type="entry name" value="Hephaestin like 1"/>
    <property type="match status" value="1"/>
</dbReference>
<keyword evidence="7" id="KW-0964">Secreted</keyword>
<evidence type="ECO:0000256" key="18">
    <source>
        <dbReference type="ARBA" id="ARBA00023180"/>
    </source>
</evidence>
<keyword evidence="24" id="KW-1185">Reference proteome</keyword>
<evidence type="ECO:0000256" key="7">
    <source>
        <dbReference type="ARBA" id="ARBA00022525"/>
    </source>
</evidence>
<evidence type="ECO:0000256" key="2">
    <source>
        <dbReference type="ARBA" id="ARBA00004167"/>
    </source>
</evidence>
<dbReference type="InterPro" id="IPR008979">
    <property type="entry name" value="Galactose-bd-like_sf"/>
</dbReference>
<dbReference type="KEGG" id="kmr:108245147"/>
<name>A0A3Q2ZT83_KRYMA</name>
<evidence type="ECO:0000256" key="9">
    <source>
        <dbReference type="ARBA" id="ARBA00022723"/>
    </source>
</evidence>
<dbReference type="PROSITE" id="PS01286">
    <property type="entry name" value="FA58C_2"/>
    <property type="match status" value="1"/>
</dbReference>
<dbReference type="FunFam" id="2.60.40.420:FF:000028">
    <property type="entry name" value="Ceruloplasmin"/>
    <property type="match status" value="2"/>
</dbReference>
<proteinExistence type="inferred from homology"/>
<evidence type="ECO:0000256" key="13">
    <source>
        <dbReference type="ARBA" id="ARBA00022989"/>
    </source>
</evidence>
<keyword evidence="18" id="KW-0325">Glycoprotein</keyword>
<evidence type="ECO:0000256" key="8">
    <source>
        <dbReference type="ARBA" id="ARBA00022692"/>
    </source>
</evidence>
<dbReference type="InterPro" id="IPR000421">
    <property type="entry name" value="FA58C"/>
</dbReference>
<dbReference type="Ensembl" id="ENSKMAT00000007213.1">
    <property type="protein sequence ID" value="ENSKMAP00000007098.1"/>
    <property type="gene ID" value="ENSKMAG00000005353.1"/>
</dbReference>
<keyword evidence="11" id="KW-0677">Repeat</keyword>
<evidence type="ECO:0000259" key="22">
    <source>
        <dbReference type="PROSITE" id="PS50022"/>
    </source>
</evidence>
<keyword evidence="12" id="KW-0106">Calcium</keyword>